<dbReference type="GO" id="GO:0005739">
    <property type="term" value="C:mitochondrion"/>
    <property type="evidence" value="ECO:0007669"/>
    <property type="project" value="TreeGrafter"/>
</dbReference>
<organism evidence="4">
    <name type="scientific">Anopheles darlingi</name>
    <name type="common">Mosquito</name>
    <dbReference type="NCBI Taxonomy" id="43151"/>
    <lineage>
        <taxon>Eukaryota</taxon>
        <taxon>Metazoa</taxon>
        <taxon>Ecdysozoa</taxon>
        <taxon>Arthropoda</taxon>
        <taxon>Hexapoda</taxon>
        <taxon>Insecta</taxon>
        <taxon>Pterygota</taxon>
        <taxon>Neoptera</taxon>
        <taxon>Endopterygota</taxon>
        <taxon>Diptera</taxon>
        <taxon>Nematocera</taxon>
        <taxon>Culicoidea</taxon>
        <taxon>Culicidae</taxon>
        <taxon>Anophelinae</taxon>
        <taxon>Anopheles</taxon>
    </lineage>
</organism>
<dbReference type="AlphaFoldDB" id="W5JBU6"/>
<dbReference type="PANTHER" id="PTHR13166:SF7">
    <property type="entry name" value="LYR MOTIF-CONTAINING PROTEIN 4"/>
    <property type="match status" value="1"/>
</dbReference>
<dbReference type="STRING" id="43151.W5JBU6"/>
<feature type="region of interest" description="Disordered" evidence="2">
    <location>
        <begin position="26"/>
        <end position="62"/>
    </location>
</feature>
<dbReference type="VEuPathDB" id="VectorBase:ADAR2_005565"/>
<dbReference type="Pfam" id="PF05347">
    <property type="entry name" value="Complex1_LYR"/>
    <property type="match status" value="1"/>
</dbReference>
<dbReference type="EMBL" id="ADMH02001952">
    <property type="protein sequence ID" value="ETN60340.1"/>
    <property type="molecule type" value="Genomic_DNA"/>
</dbReference>
<dbReference type="GO" id="GO:1990221">
    <property type="term" value="C:L-cysteine desulfurase complex"/>
    <property type="evidence" value="ECO:0007669"/>
    <property type="project" value="TreeGrafter"/>
</dbReference>
<evidence type="ECO:0000259" key="3">
    <source>
        <dbReference type="Pfam" id="PF05347"/>
    </source>
</evidence>
<evidence type="ECO:0000313" key="4">
    <source>
        <dbReference type="EMBL" id="ETN60340.1"/>
    </source>
</evidence>
<evidence type="ECO:0000256" key="2">
    <source>
        <dbReference type="SAM" id="MobiDB-lite"/>
    </source>
</evidence>
<reference evidence="4" key="2">
    <citation type="submission" date="2010-05" db="EMBL/GenBank/DDBJ databases">
        <authorList>
            <person name="Almeida L.G."/>
            <person name="Nicolas M.F."/>
            <person name="Souza R.C."/>
            <person name="Vasconcelos A.T.R."/>
        </authorList>
    </citation>
    <scope>NUCLEOTIDE SEQUENCE</scope>
</reference>
<evidence type="ECO:0000313" key="6">
    <source>
        <dbReference type="Proteomes" id="UP000000673"/>
    </source>
</evidence>
<sequence length="174" mass="20281">MACVALYLCFGFEDTQINIICNPRRRSRWKSRPRNSPPERTIGPRDYRNLQPRSGNRKPYWGKSSLKKNAGKISRIIRHPALLVLRFMATTGHKMKVLSLYKQLIRASQKFDSYNFRSYALRRIRHAFRENKALTDGAQIESELAYGQSNLDIIKRQTVIGNLFRAPDKLVIEK</sequence>
<dbReference type="HOGENOM" id="CLU_1541379_0_0_1"/>
<evidence type="ECO:0000256" key="1">
    <source>
        <dbReference type="ARBA" id="ARBA00009508"/>
    </source>
</evidence>
<feature type="domain" description="Complex 1 LYR protein" evidence="3">
    <location>
        <begin position="96"/>
        <end position="152"/>
    </location>
</feature>
<protein>
    <recommendedName>
        <fullName evidence="3">Complex 1 LYR protein domain-containing protein</fullName>
    </recommendedName>
</protein>
<dbReference type="Proteomes" id="UP000000673">
    <property type="component" value="Unassembled WGS sequence"/>
</dbReference>
<reference evidence="5" key="4">
    <citation type="submission" date="2015-06" db="UniProtKB">
        <authorList>
            <consortium name="EnsemblMetazoa"/>
        </authorList>
    </citation>
    <scope>IDENTIFICATION</scope>
</reference>
<dbReference type="PANTHER" id="PTHR13166">
    <property type="entry name" value="PROTEIN C6ORF149"/>
    <property type="match status" value="1"/>
</dbReference>
<evidence type="ECO:0000313" key="5">
    <source>
        <dbReference type="EnsemblMetazoa" id="ADAC008074-PA"/>
    </source>
</evidence>
<gene>
    <name evidence="4" type="ORF">AND_008074</name>
</gene>
<dbReference type="EnsemblMetazoa" id="ADAC008074-RA">
    <property type="protein sequence ID" value="ADAC008074-PA"/>
    <property type="gene ID" value="ADAC008074"/>
</dbReference>
<name>W5JBU6_ANODA</name>
<dbReference type="VEuPathDB" id="VectorBase:ADAC008074"/>
<keyword evidence="6" id="KW-1185">Reference proteome</keyword>
<dbReference type="InterPro" id="IPR045297">
    <property type="entry name" value="Complex1_LYR_LYRM4"/>
</dbReference>
<reference evidence="4 6" key="1">
    <citation type="journal article" date="2010" name="BMC Genomics">
        <title>Combination of measures distinguishes pre-miRNAs from other stem-loops in the genome of the newly sequenced Anopheles darlingi.</title>
        <authorList>
            <person name="Mendes N.D."/>
            <person name="Freitas A.T."/>
            <person name="Vasconcelos A.T."/>
            <person name="Sagot M.F."/>
        </authorList>
    </citation>
    <scope>NUCLEOTIDE SEQUENCE</scope>
</reference>
<proteinExistence type="inferred from homology"/>
<dbReference type="InterPro" id="IPR051522">
    <property type="entry name" value="ISC_assembly_LYR"/>
</dbReference>
<comment type="similarity">
    <text evidence="1">Belongs to the complex I LYR family.</text>
</comment>
<dbReference type="InterPro" id="IPR008011">
    <property type="entry name" value="Complex1_LYR_dom"/>
</dbReference>
<reference evidence="4" key="3">
    <citation type="journal article" date="2013" name="Nucleic Acids Res.">
        <title>The genome of Anopheles darlingi, the main neotropical malaria vector.</title>
        <authorList>
            <person name="Marinotti O."/>
            <person name="Cerqueira G.C."/>
            <person name="de Almeida L.G."/>
            <person name="Ferro M.I."/>
            <person name="Loreto E.L."/>
            <person name="Zaha A."/>
            <person name="Teixeira S.M."/>
            <person name="Wespiser A.R."/>
            <person name="Almeida E Silva A."/>
            <person name="Schlindwein A.D."/>
            <person name="Pacheco A.C."/>
            <person name="Silva A.L."/>
            <person name="Graveley B.R."/>
            <person name="Walenz B.P."/>
            <person name="Lima Bde A."/>
            <person name="Ribeiro C.A."/>
            <person name="Nunes-Silva C.G."/>
            <person name="de Carvalho C.R."/>
            <person name="Soares C.M."/>
            <person name="de Menezes C.B."/>
            <person name="Matiolli C."/>
            <person name="Caffrey D."/>
            <person name="Araujo D.A."/>
            <person name="de Oliveira D.M."/>
            <person name="Golenbock D."/>
            <person name="Grisard E.C."/>
            <person name="Fantinatti-Garboggini F."/>
            <person name="de Carvalho F.M."/>
            <person name="Barcellos F.G."/>
            <person name="Prosdocimi F."/>
            <person name="May G."/>
            <person name="Azevedo Junior G.M."/>
            <person name="Guimaraes G.M."/>
            <person name="Goldman G.H."/>
            <person name="Padilha I.Q."/>
            <person name="Batista Jda S."/>
            <person name="Ferro J.A."/>
            <person name="Ribeiro J.M."/>
            <person name="Fietto J.L."/>
            <person name="Dabbas K.M."/>
            <person name="Cerdeira L."/>
            <person name="Agnez-Lima L.F."/>
            <person name="Brocchi M."/>
            <person name="de Carvalho M.O."/>
            <person name="Teixeira Mde M."/>
            <person name="Diniz Maia Mde M."/>
            <person name="Goldman M.H."/>
            <person name="Cruz Schneider M.P."/>
            <person name="Felipe M.S."/>
            <person name="Hungria M."/>
            <person name="Nicolas M.F."/>
            <person name="Pereira M."/>
            <person name="Montes M.A."/>
            <person name="Cantao M.E."/>
            <person name="Vincentz M."/>
            <person name="Rafael M.S."/>
            <person name="Silverman N."/>
            <person name="Stoco P.H."/>
            <person name="Souza R.C."/>
            <person name="Vicentini R."/>
            <person name="Gazzinelli R.T."/>
            <person name="Neves Rde O."/>
            <person name="Silva R."/>
            <person name="Astolfi-Filho S."/>
            <person name="Maciel T.E."/>
            <person name="Urmenyi T.P."/>
            <person name="Tadei W.P."/>
            <person name="Camargo E.P."/>
            <person name="de Vasconcelos A.T."/>
        </authorList>
    </citation>
    <scope>NUCLEOTIDE SEQUENCE</scope>
</reference>
<dbReference type="CDD" id="cd20264">
    <property type="entry name" value="Complex1_LYR_LYRM4"/>
    <property type="match status" value="1"/>
</dbReference>
<accession>W5JBU6</accession>
<dbReference type="eggNOG" id="KOG3801">
    <property type="taxonomic scope" value="Eukaryota"/>
</dbReference>
<dbReference type="GO" id="GO:0016226">
    <property type="term" value="P:iron-sulfur cluster assembly"/>
    <property type="evidence" value="ECO:0007669"/>
    <property type="project" value="InterPro"/>
</dbReference>